<dbReference type="OrthoDB" id="7353682at2"/>
<evidence type="ECO:0000313" key="1">
    <source>
        <dbReference type="EMBL" id="PSH55652.1"/>
    </source>
</evidence>
<comment type="caution">
    <text evidence="1">The sequence shown here is derived from an EMBL/GenBank/DDBJ whole genome shotgun (WGS) entry which is preliminary data.</text>
</comment>
<proteinExistence type="predicted"/>
<sequence>MTLVAALPMYDWPERRVEVDAQWTMLRDRLRSAGFNAPDVLVRRNADLPAVPGGIRDAAGNVIAPDPAMLPPDELDRATLWLHPDLLFAQTCWGPLELGLQAHVHIVGQDDYSGVEGGDGEFYSSALVMRRGEAMQVVVPPDGKATLPLNAMRNKRFAFNSHDSMSGYIALQRDLAGQGETLDIFASHGETAGHRHSIEAVATGRADIAAIDCKSWELAQRYDEAASALIVAGWTGKRKGLPFISKFDLPAHLFA</sequence>
<keyword evidence="2" id="KW-1185">Reference proteome</keyword>
<dbReference type="AlphaFoldDB" id="A0A2P7AN61"/>
<protein>
    <submittedName>
        <fullName evidence="1">Phosphate ABC transporter substrate-binding protein</fullName>
    </submittedName>
</protein>
<organism evidence="1 2">
    <name type="scientific">Phyllobacterium endophyticum</name>
    <dbReference type="NCBI Taxonomy" id="1149773"/>
    <lineage>
        <taxon>Bacteria</taxon>
        <taxon>Pseudomonadati</taxon>
        <taxon>Pseudomonadota</taxon>
        <taxon>Alphaproteobacteria</taxon>
        <taxon>Hyphomicrobiales</taxon>
        <taxon>Phyllobacteriaceae</taxon>
        <taxon>Phyllobacterium</taxon>
    </lineage>
</organism>
<dbReference type="Proteomes" id="UP000241158">
    <property type="component" value="Unassembled WGS sequence"/>
</dbReference>
<name>A0A2P7AN61_9HYPH</name>
<gene>
    <name evidence="1" type="ORF">CU100_18300</name>
</gene>
<accession>A0A2P7AN61</accession>
<dbReference type="Pfam" id="PF12974">
    <property type="entry name" value="Phosphonate-bd"/>
    <property type="match status" value="1"/>
</dbReference>
<evidence type="ECO:0000313" key="2">
    <source>
        <dbReference type="Proteomes" id="UP000241158"/>
    </source>
</evidence>
<dbReference type="PANTHER" id="PTHR35841">
    <property type="entry name" value="PHOSPHONATES-BINDING PERIPLASMIC PROTEIN"/>
    <property type="match status" value="1"/>
</dbReference>
<reference evidence="2" key="1">
    <citation type="submission" date="2017-11" db="EMBL/GenBank/DDBJ databases">
        <authorList>
            <person name="Kuznetsova I."/>
            <person name="Sazanova A."/>
            <person name="Chirak E."/>
            <person name="Safronova V."/>
            <person name="Willems A."/>
        </authorList>
    </citation>
    <scope>NUCLEOTIDE SEQUENCE [LARGE SCALE GENOMIC DNA]</scope>
    <source>
        <strain evidence="2">PEPV15</strain>
    </source>
</reference>
<dbReference type="PANTHER" id="PTHR35841:SF1">
    <property type="entry name" value="PHOSPHONATES-BINDING PERIPLASMIC PROTEIN"/>
    <property type="match status" value="1"/>
</dbReference>
<dbReference type="RefSeq" id="WP_106718056.1">
    <property type="nucleotide sequence ID" value="NZ_JACHXT010000001.1"/>
</dbReference>
<dbReference type="Gene3D" id="3.40.190.10">
    <property type="entry name" value="Periplasmic binding protein-like II"/>
    <property type="match status" value="1"/>
</dbReference>
<dbReference type="SUPFAM" id="SSF53850">
    <property type="entry name" value="Periplasmic binding protein-like II"/>
    <property type="match status" value="1"/>
</dbReference>
<dbReference type="EMBL" id="PGGN01000004">
    <property type="protein sequence ID" value="PSH55652.1"/>
    <property type="molecule type" value="Genomic_DNA"/>
</dbReference>